<dbReference type="KEGG" id="luo:HHL09_17295"/>
<keyword evidence="2" id="KW-1185">Reference proteome</keyword>
<gene>
    <name evidence="1" type="ORF">HHL09_17295</name>
</gene>
<reference evidence="1 2" key="1">
    <citation type="submission" date="2020-04" db="EMBL/GenBank/DDBJ databases">
        <title>Luteolibacter sp. G-1-1-1 isolated from soil.</title>
        <authorList>
            <person name="Dahal R.H."/>
        </authorList>
    </citation>
    <scope>NUCLEOTIDE SEQUENCE [LARGE SCALE GENOMIC DNA]</scope>
    <source>
        <strain evidence="1 2">G-1-1-1</strain>
    </source>
</reference>
<organism evidence="1 2">
    <name type="scientific">Luteolibacter luteus</name>
    <dbReference type="NCBI Taxonomy" id="2728835"/>
    <lineage>
        <taxon>Bacteria</taxon>
        <taxon>Pseudomonadati</taxon>
        <taxon>Verrucomicrobiota</taxon>
        <taxon>Verrucomicrobiia</taxon>
        <taxon>Verrucomicrobiales</taxon>
        <taxon>Verrucomicrobiaceae</taxon>
        <taxon>Luteolibacter</taxon>
    </lineage>
</organism>
<proteinExistence type="predicted"/>
<accession>A0A858RL50</accession>
<evidence type="ECO:0000313" key="1">
    <source>
        <dbReference type="EMBL" id="QJE97465.1"/>
    </source>
</evidence>
<evidence type="ECO:0000313" key="2">
    <source>
        <dbReference type="Proteomes" id="UP000501812"/>
    </source>
</evidence>
<name>A0A858RL50_9BACT</name>
<evidence type="ECO:0008006" key="3">
    <source>
        <dbReference type="Google" id="ProtNLM"/>
    </source>
</evidence>
<dbReference type="EMBL" id="CP051774">
    <property type="protein sequence ID" value="QJE97465.1"/>
    <property type="molecule type" value="Genomic_DNA"/>
</dbReference>
<dbReference type="Proteomes" id="UP000501812">
    <property type="component" value="Chromosome"/>
</dbReference>
<sequence length="98" mass="10878">MDAESLARSATTDSTPPAGLSAELRVLWLARAGKWDQAHDACQDLPDPAGAWIHAWLHREEGDLGNAAYWYSRARKPVPAKELSLEDEWLDIARALAR</sequence>
<protein>
    <recommendedName>
        <fullName evidence="3">Tetratricopeptide repeat protein</fullName>
    </recommendedName>
</protein>
<dbReference type="AlphaFoldDB" id="A0A858RL50"/>
<dbReference type="RefSeq" id="WP_169455865.1">
    <property type="nucleotide sequence ID" value="NZ_CP051774.1"/>
</dbReference>